<evidence type="ECO:0000313" key="7">
    <source>
        <dbReference type="EMBL" id="EIM74518.1"/>
    </source>
</evidence>
<dbReference type="CDD" id="cd00464">
    <property type="entry name" value="SK"/>
    <property type="match status" value="1"/>
</dbReference>
<dbReference type="PANTHER" id="PTHR21087:SF16">
    <property type="entry name" value="SHIKIMATE KINASE 1, CHLOROPLASTIC"/>
    <property type="match status" value="1"/>
</dbReference>
<sequence length="145" mass="16685">MPFYDLDQLIEETYGNSIPALFLEEGEAGFRQKERDVLQNFLARTSHFILATGGGAPCFYDNMERLNAASHTLYLAVEPDEIVQRLHQEAREQRPMFAGLNTAEARMKLQDLLSIRERYYEEAKIKLSTDQIRTEFVIAQLLGLL</sequence>
<dbReference type="GO" id="GO:0004765">
    <property type="term" value="F:shikimate kinase activity"/>
    <property type="evidence" value="ECO:0007669"/>
    <property type="project" value="TreeGrafter"/>
</dbReference>
<dbReference type="PATRIC" id="fig|1189621.3.peg.3339"/>
<dbReference type="Proteomes" id="UP000005551">
    <property type="component" value="Unassembled WGS sequence"/>
</dbReference>
<keyword evidence="3" id="KW-0547">Nucleotide-binding</keyword>
<dbReference type="PRINTS" id="PR01100">
    <property type="entry name" value="SHIKIMTKNASE"/>
</dbReference>
<gene>
    <name evidence="7" type="ORF">A3SI_16040</name>
</gene>
<proteinExistence type="predicted"/>
<evidence type="ECO:0000256" key="4">
    <source>
        <dbReference type="ARBA" id="ARBA00022777"/>
    </source>
</evidence>
<dbReference type="SUPFAM" id="SSF52540">
    <property type="entry name" value="P-loop containing nucleoside triphosphate hydrolases"/>
    <property type="match status" value="1"/>
</dbReference>
<dbReference type="GO" id="GO:0005524">
    <property type="term" value="F:ATP binding"/>
    <property type="evidence" value="ECO:0007669"/>
    <property type="project" value="UniProtKB-KW"/>
</dbReference>
<dbReference type="InterPro" id="IPR027417">
    <property type="entry name" value="P-loop_NTPase"/>
</dbReference>
<keyword evidence="4 7" id="KW-0418">Kinase</keyword>
<dbReference type="GO" id="GO:0009073">
    <property type="term" value="P:aromatic amino acid family biosynthetic process"/>
    <property type="evidence" value="ECO:0007669"/>
    <property type="project" value="UniProtKB-KW"/>
</dbReference>
<dbReference type="EMBL" id="AJYA01000042">
    <property type="protein sequence ID" value="EIM74518.1"/>
    <property type="molecule type" value="Genomic_DNA"/>
</dbReference>
<dbReference type="Pfam" id="PF01202">
    <property type="entry name" value="SKI"/>
    <property type="match status" value="1"/>
</dbReference>
<dbReference type="GO" id="GO:0005829">
    <property type="term" value="C:cytosol"/>
    <property type="evidence" value="ECO:0007669"/>
    <property type="project" value="TreeGrafter"/>
</dbReference>
<evidence type="ECO:0000256" key="3">
    <source>
        <dbReference type="ARBA" id="ARBA00022741"/>
    </source>
</evidence>
<comment type="caution">
    <text evidence="7">The sequence shown here is derived from an EMBL/GenBank/DDBJ whole genome shotgun (WGS) entry which is preliminary data.</text>
</comment>
<dbReference type="STRING" id="1189621.A3SI_16040"/>
<name>I5BY66_9BACT</name>
<dbReference type="OrthoDB" id="9800332at2"/>
<keyword evidence="5" id="KW-0067">ATP-binding</keyword>
<evidence type="ECO:0000313" key="8">
    <source>
        <dbReference type="Proteomes" id="UP000005551"/>
    </source>
</evidence>
<keyword evidence="2" id="KW-0808">Transferase</keyword>
<reference evidence="7 8" key="1">
    <citation type="submission" date="2012-05" db="EMBL/GenBank/DDBJ databases">
        <title>Genome sequence of Nitritalea halalkaliphila LW7.</title>
        <authorList>
            <person name="Jangir P.K."/>
            <person name="Singh A."/>
            <person name="Shivaji S."/>
            <person name="Sharma R."/>
        </authorList>
    </citation>
    <scope>NUCLEOTIDE SEQUENCE [LARGE SCALE GENOMIC DNA]</scope>
    <source>
        <strain evidence="7 8">LW7</strain>
    </source>
</reference>
<organism evidence="7 8">
    <name type="scientific">Nitritalea halalkaliphila LW7</name>
    <dbReference type="NCBI Taxonomy" id="1189621"/>
    <lineage>
        <taxon>Bacteria</taxon>
        <taxon>Pseudomonadati</taxon>
        <taxon>Bacteroidota</taxon>
        <taxon>Cytophagia</taxon>
        <taxon>Cytophagales</taxon>
        <taxon>Cyclobacteriaceae</taxon>
        <taxon>Nitritalea</taxon>
    </lineage>
</organism>
<protein>
    <submittedName>
        <fullName evidence="7">Shikimate kinase</fullName>
    </submittedName>
</protein>
<keyword evidence="8" id="KW-1185">Reference proteome</keyword>
<evidence type="ECO:0000256" key="6">
    <source>
        <dbReference type="ARBA" id="ARBA00023141"/>
    </source>
</evidence>
<dbReference type="Gene3D" id="3.40.50.300">
    <property type="entry name" value="P-loop containing nucleotide triphosphate hydrolases"/>
    <property type="match status" value="1"/>
</dbReference>
<keyword evidence="1" id="KW-0028">Amino-acid biosynthesis</keyword>
<evidence type="ECO:0000256" key="2">
    <source>
        <dbReference type="ARBA" id="ARBA00022679"/>
    </source>
</evidence>
<evidence type="ECO:0000256" key="5">
    <source>
        <dbReference type="ARBA" id="ARBA00022840"/>
    </source>
</evidence>
<dbReference type="AlphaFoldDB" id="I5BY66"/>
<dbReference type="InterPro" id="IPR031322">
    <property type="entry name" value="Shikimate/glucono_kinase"/>
</dbReference>
<evidence type="ECO:0000256" key="1">
    <source>
        <dbReference type="ARBA" id="ARBA00022605"/>
    </source>
</evidence>
<dbReference type="PANTHER" id="PTHR21087">
    <property type="entry name" value="SHIKIMATE KINASE"/>
    <property type="match status" value="1"/>
</dbReference>
<accession>I5BY66</accession>
<dbReference type="GO" id="GO:0008652">
    <property type="term" value="P:amino acid biosynthetic process"/>
    <property type="evidence" value="ECO:0007669"/>
    <property type="project" value="UniProtKB-KW"/>
</dbReference>
<keyword evidence="6" id="KW-0057">Aromatic amino acid biosynthesis</keyword>
<dbReference type="InterPro" id="IPR000623">
    <property type="entry name" value="Shikimate_kinase/TSH1"/>
</dbReference>